<name>A0A382DI42_9ZZZZ</name>
<reference evidence="1" key="1">
    <citation type="submission" date="2018-05" db="EMBL/GenBank/DDBJ databases">
        <authorList>
            <person name="Lanie J.A."/>
            <person name="Ng W.-L."/>
            <person name="Kazmierczak K.M."/>
            <person name="Andrzejewski T.M."/>
            <person name="Davidsen T.M."/>
            <person name="Wayne K.J."/>
            <person name="Tettelin H."/>
            <person name="Glass J.I."/>
            <person name="Rusch D."/>
            <person name="Podicherti R."/>
            <person name="Tsui H.-C.T."/>
            <person name="Winkler M.E."/>
        </authorList>
    </citation>
    <scope>NUCLEOTIDE SEQUENCE</scope>
</reference>
<accession>A0A382DI42</accession>
<evidence type="ECO:0000313" key="1">
    <source>
        <dbReference type="EMBL" id="SVB37945.1"/>
    </source>
</evidence>
<sequence length="37" mass="4611">MDLKKIYCYAHKEKLREDKMNHPGRYWQKLDDGRIQC</sequence>
<proteinExistence type="predicted"/>
<organism evidence="1">
    <name type="scientific">marine metagenome</name>
    <dbReference type="NCBI Taxonomy" id="408172"/>
    <lineage>
        <taxon>unclassified sequences</taxon>
        <taxon>metagenomes</taxon>
        <taxon>ecological metagenomes</taxon>
    </lineage>
</organism>
<protein>
    <submittedName>
        <fullName evidence="1">Uncharacterized protein</fullName>
    </submittedName>
</protein>
<dbReference type="EMBL" id="UINC01039450">
    <property type="protein sequence ID" value="SVB37945.1"/>
    <property type="molecule type" value="Genomic_DNA"/>
</dbReference>
<feature type="non-terminal residue" evidence="1">
    <location>
        <position position="37"/>
    </location>
</feature>
<dbReference type="AlphaFoldDB" id="A0A382DI42"/>
<gene>
    <name evidence="1" type="ORF">METZ01_LOCUS190799</name>
</gene>